<dbReference type="Pfam" id="PF02229">
    <property type="entry name" value="PC4"/>
    <property type="match status" value="1"/>
</dbReference>
<dbReference type="Gene3D" id="2.30.31.10">
    <property type="entry name" value="Transcriptional Coactivator Pc4, Chain A"/>
    <property type="match status" value="1"/>
</dbReference>
<dbReference type="EMBL" id="BMAU01021233">
    <property type="protein sequence ID" value="GFY02551.1"/>
    <property type="molecule type" value="Genomic_DNA"/>
</dbReference>
<sequence length="188" mass="21759">MSLCYGESDRKRKCVLLNNSAKKVCFNEKVDICSMLSISKEFTMTNFPAHMLHIGELIFISVNTFQKQTRVHIRVYATDDRGILHPSKNGVSLKPEVWSALHSKLYCYRPREDFESAFIIEKDVCVFNHSDKDIVSVSIQRLFQRKNSSFQFVPERVLLNGENLGQLCDSYELVFKCEKKQTVDLHSL</sequence>
<dbReference type="GO" id="GO:0006355">
    <property type="term" value="P:regulation of DNA-templated transcription"/>
    <property type="evidence" value="ECO:0007669"/>
    <property type="project" value="InterPro"/>
</dbReference>
<feature type="domain" description="Transcriptional coactivator p15 (PC4) C-terminal" evidence="1">
    <location>
        <begin position="54"/>
        <end position="102"/>
    </location>
</feature>
<name>A0A8X6RYK8_TRICX</name>
<dbReference type="AlphaFoldDB" id="A0A8X6RYK8"/>
<dbReference type="Proteomes" id="UP000887159">
    <property type="component" value="Unassembled WGS sequence"/>
</dbReference>
<reference evidence="2" key="1">
    <citation type="submission" date="2020-08" db="EMBL/GenBank/DDBJ databases">
        <title>Multicomponent nature underlies the extraordinary mechanical properties of spider dragline silk.</title>
        <authorList>
            <person name="Kono N."/>
            <person name="Nakamura H."/>
            <person name="Mori M."/>
            <person name="Yoshida Y."/>
            <person name="Ohtoshi R."/>
            <person name="Malay A.D."/>
            <person name="Moran D.A.P."/>
            <person name="Tomita M."/>
            <person name="Numata K."/>
            <person name="Arakawa K."/>
        </authorList>
    </citation>
    <scope>NUCLEOTIDE SEQUENCE</scope>
</reference>
<organism evidence="2 3">
    <name type="scientific">Trichonephila clavipes</name>
    <name type="common">Golden silk orbweaver</name>
    <name type="synonym">Nephila clavipes</name>
    <dbReference type="NCBI Taxonomy" id="2585209"/>
    <lineage>
        <taxon>Eukaryota</taxon>
        <taxon>Metazoa</taxon>
        <taxon>Ecdysozoa</taxon>
        <taxon>Arthropoda</taxon>
        <taxon>Chelicerata</taxon>
        <taxon>Arachnida</taxon>
        <taxon>Araneae</taxon>
        <taxon>Araneomorphae</taxon>
        <taxon>Entelegynae</taxon>
        <taxon>Araneoidea</taxon>
        <taxon>Nephilidae</taxon>
        <taxon>Trichonephila</taxon>
    </lineage>
</organism>
<dbReference type="InterPro" id="IPR003173">
    <property type="entry name" value="PC4_C"/>
</dbReference>
<dbReference type="GO" id="GO:0003677">
    <property type="term" value="F:DNA binding"/>
    <property type="evidence" value="ECO:0007669"/>
    <property type="project" value="InterPro"/>
</dbReference>
<comment type="caution">
    <text evidence="2">The sequence shown here is derived from an EMBL/GenBank/DDBJ whole genome shotgun (WGS) entry which is preliminary data.</text>
</comment>
<gene>
    <name evidence="2" type="primary">NCL1_39394</name>
    <name evidence="2" type="ORF">TNCV_3504311</name>
</gene>
<keyword evidence="3" id="KW-1185">Reference proteome</keyword>
<dbReference type="InterPro" id="IPR009044">
    <property type="entry name" value="ssDNA-bd_transcriptional_reg"/>
</dbReference>
<evidence type="ECO:0000313" key="2">
    <source>
        <dbReference type="EMBL" id="GFY02551.1"/>
    </source>
</evidence>
<proteinExistence type="predicted"/>
<accession>A0A8X6RYK8</accession>
<protein>
    <submittedName>
        <fullName evidence="2">PC4 domain-containing protein</fullName>
    </submittedName>
</protein>
<dbReference type="SUPFAM" id="SSF54447">
    <property type="entry name" value="ssDNA-binding transcriptional regulator domain"/>
    <property type="match status" value="1"/>
</dbReference>
<evidence type="ECO:0000259" key="1">
    <source>
        <dbReference type="Pfam" id="PF02229"/>
    </source>
</evidence>
<evidence type="ECO:0000313" key="3">
    <source>
        <dbReference type="Proteomes" id="UP000887159"/>
    </source>
</evidence>